<dbReference type="GO" id="GO:0006107">
    <property type="term" value="P:oxaloacetate metabolic process"/>
    <property type="evidence" value="ECO:0007669"/>
    <property type="project" value="TreeGrafter"/>
</dbReference>
<dbReference type="GO" id="GO:0000287">
    <property type="term" value="F:magnesium ion binding"/>
    <property type="evidence" value="ECO:0007669"/>
    <property type="project" value="TreeGrafter"/>
</dbReference>
<keyword evidence="3" id="KW-0460">Magnesium</keyword>
<gene>
    <name evidence="5" type="ORF">AYI70_g992</name>
</gene>
<reference evidence="5 6" key="1">
    <citation type="submission" date="2017-01" db="EMBL/GenBank/DDBJ databases">
        <authorList>
            <person name="Mah S.A."/>
            <person name="Swanson W.J."/>
            <person name="Moy G.W."/>
            <person name="Vacquier V.D."/>
        </authorList>
    </citation>
    <scope>NUCLEOTIDE SEQUENCE [LARGE SCALE GENOMIC DNA]</scope>
    <source>
        <strain evidence="5 6">GSMNP</strain>
    </source>
</reference>
<evidence type="ECO:0000256" key="2">
    <source>
        <dbReference type="ARBA" id="ARBA00022723"/>
    </source>
</evidence>
<dbReference type="InterPro" id="IPR040442">
    <property type="entry name" value="Pyrv_kinase-like_dom_sf"/>
</dbReference>
<evidence type="ECO:0000256" key="3">
    <source>
        <dbReference type="ARBA" id="ARBA00022842"/>
    </source>
</evidence>
<dbReference type="PANTHER" id="PTHR32308:SF0">
    <property type="entry name" value="HPCH_HPAI ALDOLASE_CITRATE LYASE DOMAIN-CONTAINING PROTEIN"/>
    <property type="match status" value="1"/>
</dbReference>
<dbReference type="PANTHER" id="PTHR32308">
    <property type="entry name" value="LYASE BETA SUBUNIT, PUTATIVE (AFU_ORTHOLOGUE AFUA_4G13030)-RELATED"/>
    <property type="match status" value="1"/>
</dbReference>
<dbReference type="AlphaFoldDB" id="A0A1R1YEF2"/>
<dbReference type="EMBL" id="LSSN01000195">
    <property type="protein sequence ID" value="OMJ25287.1"/>
    <property type="molecule type" value="Genomic_DNA"/>
</dbReference>
<name>A0A1R1YEF2_9FUNG</name>
<dbReference type="InterPro" id="IPR015813">
    <property type="entry name" value="Pyrv/PenolPyrv_kinase-like_dom"/>
</dbReference>
<organism evidence="5 6">
    <name type="scientific">Smittium culicis</name>
    <dbReference type="NCBI Taxonomy" id="133412"/>
    <lineage>
        <taxon>Eukaryota</taxon>
        <taxon>Fungi</taxon>
        <taxon>Fungi incertae sedis</taxon>
        <taxon>Zoopagomycota</taxon>
        <taxon>Kickxellomycotina</taxon>
        <taxon>Harpellomycetes</taxon>
        <taxon>Harpellales</taxon>
        <taxon>Legeriomycetaceae</taxon>
        <taxon>Smittium</taxon>
    </lineage>
</organism>
<evidence type="ECO:0000313" key="5">
    <source>
        <dbReference type="EMBL" id="OMJ25287.1"/>
    </source>
</evidence>
<evidence type="ECO:0000259" key="4">
    <source>
        <dbReference type="Pfam" id="PF03328"/>
    </source>
</evidence>
<proteinExistence type="predicted"/>
<keyword evidence="5" id="KW-0456">Lyase</keyword>
<dbReference type="Proteomes" id="UP000187283">
    <property type="component" value="Unassembled WGS sequence"/>
</dbReference>
<protein>
    <submittedName>
        <fullName evidence="5">Citrate lyase subunit beta</fullName>
    </submittedName>
</protein>
<dbReference type="SUPFAM" id="SSF51621">
    <property type="entry name" value="Phosphoenolpyruvate/pyruvate domain"/>
    <property type="match status" value="1"/>
</dbReference>
<dbReference type="OrthoDB" id="1773at2759"/>
<sequence>MVFSTNEEKLIPGYKKIRRSLLFVPICDEEAITKSLSTEADLVIYDMEDTVPLELKIKSREKILSIIDLPRSSRSEIGVRINSIGSGYELDDLYTVLKSDKVSVLLIPKVESPSDLHFVTNIIDTVASESVKSRITLIAAIETSLAMMNVKEIATCCNRLDTLMFAVHDYCISAEITRSAKNPELYFARSLVSNAAHAYGLECIDMINTDQVTEEEFKEECIAGYRMGFSGKQAICDEQIDTIHRSYCPDLETVKKAIQKFKSMIFRIFVGQGVLLEEQESAELTLILSLNKKYLHYSKPIFTIHFLNHV</sequence>
<evidence type="ECO:0000313" key="6">
    <source>
        <dbReference type="Proteomes" id="UP000187283"/>
    </source>
</evidence>
<dbReference type="Pfam" id="PF03328">
    <property type="entry name" value="HpcH_HpaI"/>
    <property type="match status" value="1"/>
</dbReference>
<evidence type="ECO:0000256" key="1">
    <source>
        <dbReference type="ARBA" id="ARBA00001946"/>
    </source>
</evidence>
<comment type="caution">
    <text evidence="5">The sequence shown here is derived from an EMBL/GenBank/DDBJ whole genome shotgun (WGS) entry which is preliminary data.</text>
</comment>
<dbReference type="GO" id="GO:0016829">
    <property type="term" value="F:lyase activity"/>
    <property type="evidence" value="ECO:0007669"/>
    <property type="project" value="UniProtKB-KW"/>
</dbReference>
<dbReference type="Gene3D" id="3.20.20.60">
    <property type="entry name" value="Phosphoenolpyruvate-binding domains"/>
    <property type="match status" value="1"/>
</dbReference>
<keyword evidence="6" id="KW-1185">Reference proteome</keyword>
<dbReference type="STRING" id="133412.A0A1R1YEF2"/>
<keyword evidence="2" id="KW-0479">Metal-binding</keyword>
<accession>A0A1R1YEF2</accession>
<dbReference type="InterPro" id="IPR005000">
    <property type="entry name" value="Aldolase/citrate-lyase_domain"/>
</dbReference>
<feature type="domain" description="HpcH/HpaI aldolase/citrate lyase" evidence="4">
    <location>
        <begin position="19"/>
        <end position="235"/>
    </location>
</feature>
<comment type="cofactor">
    <cofactor evidence="1">
        <name>Mg(2+)</name>
        <dbReference type="ChEBI" id="CHEBI:18420"/>
    </cofactor>
</comment>